<feature type="region of interest" description="Disordered" evidence="2">
    <location>
        <begin position="96"/>
        <end position="119"/>
    </location>
</feature>
<keyword evidence="1" id="KW-0175">Coiled coil</keyword>
<dbReference type="AlphaFoldDB" id="A0A0W0FK47"/>
<dbReference type="Proteomes" id="UP000054988">
    <property type="component" value="Unassembled WGS sequence"/>
</dbReference>
<evidence type="ECO:0000313" key="3">
    <source>
        <dbReference type="EMBL" id="KTB36629.1"/>
    </source>
</evidence>
<protein>
    <submittedName>
        <fullName evidence="3">Uncharacterized protein</fullName>
    </submittedName>
</protein>
<organism evidence="3 4">
    <name type="scientific">Moniliophthora roreri</name>
    <name type="common">Frosty pod rot fungus</name>
    <name type="synonym">Monilia roreri</name>
    <dbReference type="NCBI Taxonomy" id="221103"/>
    <lineage>
        <taxon>Eukaryota</taxon>
        <taxon>Fungi</taxon>
        <taxon>Dikarya</taxon>
        <taxon>Basidiomycota</taxon>
        <taxon>Agaricomycotina</taxon>
        <taxon>Agaricomycetes</taxon>
        <taxon>Agaricomycetidae</taxon>
        <taxon>Agaricales</taxon>
        <taxon>Marasmiineae</taxon>
        <taxon>Marasmiaceae</taxon>
        <taxon>Moniliophthora</taxon>
    </lineage>
</organism>
<reference evidence="3 4" key="1">
    <citation type="submission" date="2015-12" db="EMBL/GenBank/DDBJ databases">
        <title>Draft genome sequence of Moniliophthora roreri, the causal agent of frosty pod rot of cacao.</title>
        <authorList>
            <person name="Aime M.C."/>
            <person name="Diaz-Valderrama J.R."/>
            <person name="Kijpornyongpan T."/>
            <person name="Phillips-Mora W."/>
        </authorList>
    </citation>
    <scope>NUCLEOTIDE SEQUENCE [LARGE SCALE GENOMIC DNA]</scope>
    <source>
        <strain evidence="3 4">MCA 2952</strain>
    </source>
</reference>
<evidence type="ECO:0000313" key="4">
    <source>
        <dbReference type="Proteomes" id="UP000054988"/>
    </source>
</evidence>
<sequence length="136" mass="14968">MVDYHPRYPQPFTFSEAVQFDVSTITEEISRLQNSLRHLRQTQELLKEALDTGPDVEVKAAFDENEQVIPAQEERITILKLALAEKGIEMGSHYDVAKPNLTTTTDPSQSSGGNASSALVSQAEIENNDADGGIHL</sequence>
<accession>A0A0W0FK47</accession>
<proteinExistence type="predicted"/>
<evidence type="ECO:0000256" key="1">
    <source>
        <dbReference type="SAM" id="Coils"/>
    </source>
</evidence>
<dbReference type="eggNOG" id="ENOG502SAVU">
    <property type="taxonomic scope" value="Eukaryota"/>
</dbReference>
<feature type="compositionally biased region" description="Polar residues" evidence="2">
    <location>
        <begin position="100"/>
        <end position="119"/>
    </location>
</feature>
<comment type="caution">
    <text evidence="3">The sequence shown here is derived from an EMBL/GenBank/DDBJ whole genome shotgun (WGS) entry which is preliminary data.</text>
</comment>
<dbReference type="EMBL" id="LATX01001892">
    <property type="protein sequence ID" value="KTB36629.1"/>
    <property type="molecule type" value="Genomic_DNA"/>
</dbReference>
<feature type="coiled-coil region" evidence="1">
    <location>
        <begin position="22"/>
        <end position="49"/>
    </location>
</feature>
<gene>
    <name evidence="3" type="ORF">WG66_10840</name>
</gene>
<evidence type="ECO:0000256" key="2">
    <source>
        <dbReference type="SAM" id="MobiDB-lite"/>
    </source>
</evidence>
<name>A0A0W0FK47_MONRR</name>